<dbReference type="EMBL" id="KZ772729">
    <property type="protein sequence ID" value="PTQ37373.1"/>
    <property type="molecule type" value="Genomic_DNA"/>
</dbReference>
<dbReference type="OrthoDB" id="1928532at2759"/>
<protein>
    <submittedName>
        <fullName evidence="2">Uncharacterized protein</fullName>
    </submittedName>
</protein>
<organism evidence="2 3">
    <name type="scientific">Marchantia polymorpha</name>
    <name type="common">Common liverwort</name>
    <name type="synonym">Marchantia aquatica</name>
    <dbReference type="NCBI Taxonomy" id="3197"/>
    <lineage>
        <taxon>Eukaryota</taxon>
        <taxon>Viridiplantae</taxon>
        <taxon>Streptophyta</taxon>
        <taxon>Embryophyta</taxon>
        <taxon>Marchantiophyta</taxon>
        <taxon>Marchantiopsida</taxon>
        <taxon>Marchantiidae</taxon>
        <taxon>Marchantiales</taxon>
        <taxon>Marchantiaceae</taxon>
        <taxon>Marchantia</taxon>
    </lineage>
</organism>
<feature type="compositionally biased region" description="Low complexity" evidence="1">
    <location>
        <begin position="16"/>
        <end position="33"/>
    </location>
</feature>
<dbReference type="Proteomes" id="UP000244005">
    <property type="component" value="Unassembled WGS sequence"/>
</dbReference>
<accession>A0A2R6WU49</accession>
<name>A0A2R6WU49_MARPO</name>
<evidence type="ECO:0000313" key="2">
    <source>
        <dbReference type="EMBL" id="PTQ37373.1"/>
    </source>
</evidence>
<keyword evidence="3" id="KW-1185">Reference proteome</keyword>
<feature type="region of interest" description="Disordered" evidence="1">
    <location>
        <begin position="16"/>
        <end position="62"/>
    </location>
</feature>
<dbReference type="Gramene" id="Mp7g06540.1">
    <property type="protein sequence ID" value="Mp7g06540.1.cds"/>
    <property type="gene ID" value="Mp7g06540"/>
</dbReference>
<proteinExistence type="predicted"/>
<sequence>MASRVARVVSKLWTHTSAARTSTPASSSAASLAGGRSIPRFSPPSAAPQQTIFGSRRSPQFSASGDVRCIFSMIPRHNVTATARLVSKLSGDLCPELEGRLARYVSPI</sequence>
<feature type="compositionally biased region" description="Polar residues" evidence="1">
    <location>
        <begin position="47"/>
        <end position="62"/>
    </location>
</feature>
<evidence type="ECO:0000313" key="3">
    <source>
        <dbReference type="Proteomes" id="UP000244005"/>
    </source>
</evidence>
<gene>
    <name evidence="2" type="ORF">MARPO_0057s0013</name>
</gene>
<reference evidence="3" key="1">
    <citation type="journal article" date="2017" name="Cell">
        <title>Insights into land plant evolution garnered from the Marchantia polymorpha genome.</title>
        <authorList>
            <person name="Bowman J.L."/>
            <person name="Kohchi T."/>
            <person name="Yamato K.T."/>
            <person name="Jenkins J."/>
            <person name="Shu S."/>
            <person name="Ishizaki K."/>
            <person name="Yamaoka S."/>
            <person name="Nishihama R."/>
            <person name="Nakamura Y."/>
            <person name="Berger F."/>
            <person name="Adam C."/>
            <person name="Aki S.S."/>
            <person name="Althoff F."/>
            <person name="Araki T."/>
            <person name="Arteaga-Vazquez M.A."/>
            <person name="Balasubrmanian S."/>
            <person name="Barry K."/>
            <person name="Bauer D."/>
            <person name="Boehm C.R."/>
            <person name="Briginshaw L."/>
            <person name="Caballero-Perez J."/>
            <person name="Catarino B."/>
            <person name="Chen F."/>
            <person name="Chiyoda S."/>
            <person name="Chovatia M."/>
            <person name="Davies K.M."/>
            <person name="Delmans M."/>
            <person name="Demura T."/>
            <person name="Dierschke T."/>
            <person name="Dolan L."/>
            <person name="Dorantes-Acosta A.E."/>
            <person name="Eklund D.M."/>
            <person name="Florent S.N."/>
            <person name="Flores-Sandoval E."/>
            <person name="Fujiyama A."/>
            <person name="Fukuzawa H."/>
            <person name="Galik B."/>
            <person name="Grimanelli D."/>
            <person name="Grimwood J."/>
            <person name="Grossniklaus U."/>
            <person name="Hamada T."/>
            <person name="Haseloff J."/>
            <person name="Hetherington A.J."/>
            <person name="Higo A."/>
            <person name="Hirakawa Y."/>
            <person name="Hundley H.N."/>
            <person name="Ikeda Y."/>
            <person name="Inoue K."/>
            <person name="Inoue S.I."/>
            <person name="Ishida S."/>
            <person name="Jia Q."/>
            <person name="Kakita M."/>
            <person name="Kanazawa T."/>
            <person name="Kawai Y."/>
            <person name="Kawashima T."/>
            <person name="Kennedy M."/>
            <person name="Kinose K."/>
            <person name="Kinoshita T."/>
            <person name="Kohara Y."/>
            <person name="Koide E."/>
            <person name="Komatsu K."/>
            <person name="Kopischke S."/>
            <person name="Kubo M."/>
            <person name="Kyozuka J."/>
            <person name="Lagercrantz U."/>
            <person name="Lin S.S."/>
            <person name="Lindquist E."/>
            <person name="Lipzen A.M."/>
            <person name="Lu C.W."/>
            <person name="De Luna E."/>
            <person name="Martienssen R.A."/>
            <person name="Minamino N."/>
            <person name="Mizutani M."/>
            <person name="Mizutani M."/>
            <person name="Mochizuki N."/>
            <person name="Monte I."/>
            <person name="Mosher R."/>
            <person name="Nagasaki H."/>
            <person name="Nakagami H."/>
            <person name="Naramoto S."/>
            <person name="Nishitani K."/>
            <person name="Ohtani M."/>
            <person name="Okamoto T."/>
            <person name="Okumura M."/>
            <person name="Phillips J."/>
            <person name="Pollak B."/>
            <person name="Reinders A."/>
            <person name="Rovekamp M."/>
            <person name="Sano R."/>
            <person name="Sawa S."/>
            <person name="Schmid M.W."/>
            <person name="Shirakawa M."/>
            <person name="Solano R."/>
            <person name="Spunde A."/>
            <person name="Suetsugu N."/>
            <person name="Sugano S."/>
            <person name="Sugiyama A."/>
            <person name="Sun R."/>
            <person name="Suzuki Y."/>
            <person name="Takenaka M."/>
            <person name="Takezawa D."/>
            <person name="Tomogane H."/>
            <person name="Tsuzuki M."/>
            <person name="Ueda T."/>
            <person name="Umeda M."/>
            <person name="Ward J.M."/>
            <person name="Watanabe Y."/>
            <person name="Yazaki K."/>
            <person name="Yokoyama R."/>
            <person name="Yoshitake Y."/>
            <person name="Yotsui I."/>
            <person name="Zachgo S."/>
            <person name="Schmutz J."/>
        </authorList>
    </citation>
    <scope>NUCLEOTIDE SEQUENCE [LARGE SCALE GENOMIC DNA]</scope>
    <source>
        <strain evidence="3">Tak-1</strain>
    </source>
</reference>
<dbReference type="AlphaFoldDB" id="A0A2R6WU49"/>
<evidence type="ECO:0000256" key="1">
    <source>
        <dbReference type="SAM" id="MobiDB-lite"/>
    </source>
</evidence>